<dbReference type="InterPro" id="IPR001387">
    <property type="entry name" value="Cro/C1-type_HTH"/>
</dbReference>
<name>A0A1G2TY36_9BACT</name>
<dbReference type="EMBL" id="MHWA01000005">
    <property type="protein sequence ID" value="OHB02211.1"/>
    <property type="molecule type" value="Genomic_DNA"/>
</dbReference>
<protein>
    <recommendedName>
        <fullName evidence="1">HTH cro/C1-type domain-containing protein</fullName>
    </recommendedName>
</protein>
<dbReference type="Proteomes" id="UP000178404">
    <property type="component" value="Unassembled WGS sequence"/>
</dbReference>
<evidence type="ECO:0000313" key="3">
    <source>
        <dbReference type="Proteomes" id="UP000178404"/>
    </source>
</evidence>
<sequence>MNKAEARVALGSLLKKHREWKFWNVDVVARMIGVHNRVISRMEKGIKNPTKNQTKRAIEALIPLRGEDRKKLSKCGR</sequence>
<gene>
    <name evidence="2" type="ORF">A3A90_02580</name>
</gene>
<dbReference type="GO" id="GO:0003677">
    <property type="term" value="F:DNA binding"/>
    <property type="evidence" value="ECO:0007669"/>
    <property type="project" value="InterPro"/>
</dbReference>
<dbReference type="AlphaFoldDB" id="A0A1G2TY36"/>
<proteinExistence type="predicted"/>
<dbReference type="CDD" id="cd00093">
    <property type="entry name" value="HTH_XRE"/>
    <property type="match status" value="1"/>
</dbReference>
<dbReference type="InterPro" id="IPR010982">
    <property type="entry name" value="Lambda_DNA-bd_dom_sf"/>
</dbReference>
<dbReference type="Gene3D" id="1.10.260.40">
    <property type="entry name" value="lambda repressor-like DNA-binding domains"/>
    <property type="match status" value="1"/>
</dbReference>
<dbReference type="Pfam" id="PF01381">
    <property type="entry name" value="HTH_3"/>
    <property type="match status" value="1"/>
</dbReference>
<organism evidence="2 3">
    <name type="scientific">Candidatus Zambryskibacteria bacterium RIFCSPLOWO2_01_FULL_35_19</name>
    <dbReference type="NCBI Taxonomy" id="1802757"/>
    <lineage>
        <taxon>Bacteria</taxon>
        <taxon>Candidatus Zambryskiibacteriota</taxon>
    </lineage>
</organism>
<reference evidence="2 3" key="1">
    <citation type="journal article" date="2016" name="Nat. Commun.">
        <title>Thousands of microbial genomes shed light on interconnected biogeochemical processes in an aquifer system.</title>
        <authorList>
            <person name="Anantharaman K."/>
            <person name="Brown C.T."/>
            <person name="Hug L.A."/>
            <person name="Sharon I."/>
            <person name="Castelle C.J."/>
            <person name="Probst A.J."/>
            <person name="Thomas B.C."/>
            <person name="Singh A."/>
            <person name="Wilkins M.J."/>
            <person name="Karaoz U."/>
            <person name="Brodie E.L."/>
            <person name="Williams K.H."/>
            <person name="Hubbard S.S."/>
            <person name="Banfield J.F."/>
        </authorList>
    </citation>
    <scope>NUCLEOTIDE SEQUENCE [LARGE SCALE GENOMIC DNA]</scope>
</reference>
<evidence type="ECO:0000259" key="1">
    <source>
        <dbReference type="Pfam" id="PF01381"/>
    </source>
</evidence>
<accession>A0A1G2TY36</accession>
<dbReference type="SUPFAM" id="SSF47413">
    <property type="entry name" value="lambda repressor-like DNA-binding domains"/>
    <property type="match status" value="1"/>
</dbReference>
<feature type="domain" description="HTH cro/C1-type" evidence="1">
    <location>
        <begin position="15"/>
        <end position="51"/>
    </location>
</feature>
<comment type="caution">
    <text evidence="2">The sequence shown here is derived from an EMBL/GenBank/DDBJ whole genome shotgun (WGS) entry which is preliminary data.</text>
</comment>
<evidence type="ECO:0000313" key="2">
    <source>
        <dbReference type="EMBL" id="OHB02211.1"/>
    </source>
</evidence>